<dbReference type="AlphaFoldDB" id="A0A835RC18"/>
<evidence type="ECO:0000313" key="3">
    <source>
        <dbReference type="Proteomes" id="UP000639772"/>
    </source>
</evidence>
<reference evidence="2 3" key="1">
    <citation type="journal article" date="2020" name="Nat. Food">
        <title>A phased Vanilla planifolia genome enables genetic improvement of flavour and production.</title>
        <authorList>
            <person name="Hasing T."/>
            <person name="Tang H."/>
            <person name="Brym M."/>
            <person name="Khazi F."/>
            <person name="Huang T."/>
            <person name="Chambers A.H."/>
        </authorList>
    </citation>
    <scope>NUCLEOTIDE SEQUENCE [LARGE SCALE GENOMIC DNA]</scope>
    <source>
        <tissue evidence="2">Leaf</tissue>
    </source>
</reference>
<organism evidence="2 3">
    <name type="scientific">Vanilla planifolia</name>
    <name type="common">Vanilla</name>
    <dbReference type="NCBI Taxonomy" id="51239"/>
    <lineage>
        <taxon>Eukaryota</taxon>
        <taxon>Viridiplantae</taxon>
        <taxon>Streptophyta</taxon>
        <taxon>Embryophyta</taxon>
        <taxon>Tracheophyta</taxon>
        <taxon>Spermatophyta</taxon>
        <taxon>Magnoliopsida</taxon>
        <taxon>Liliopsida</taxon>
        <taxon>Asparagales</taxon>
        <taxon>Orchidaceae</taxon>
        <taxon>Vanilloideae</taxon>
        <taxon>Vanilleae</taxon>
        <taxon>Vanilla</taxon>
    </lineage>
</organism>
<sequence length="143" mass="16135">MEPTQTGQEGERLPAPRRRMPRPLAVGRRRQATFCRKFQGKVGIDAERRQQRRAAVGAEAPQVGRSKRRAACRSRLARRQAGHRGPARVEPVRAHVTDAWIRGGRSPSGYRQNRHRANGGCGHGLVEGDGELGWVYRIEWVRN</sequence>
<dbReference type="Proteomes" id="UP000639772">
    <property type="component" value="Unassembled WGS sequence"/>
</dbReference>
<comment type="caution">
    <text evidence="2">The sequence shown here is derived from an EMBL/GenBank/DDBJ whole genome shotgun (WGS) entry which is preliminary data.</text>
</comment>
<dbReference type="EMBL" id="JADCNM010000004">
    <property type="protein sequence ID" value="KAG0487618.1"/>
    <property type="molecule type" value="Genomic_DNA"/>
</dbReference>
<evidence type="ECO:0000256" key="1">
    <source>
        <dbReference type="SAM" id="MobiDB-lite"/>
    </source>
</evidence>
<feature type="compositionally biased region" description="Basic residues" evidence="1">
    <location>
        <begin position="65"/>
        <end position="86"/>
    </location>
</feature>
<feature type="region of interest" description="Disordered" evidence="1">
    <location>
        <begin position="53"/>
        <end position="89"/>
    </location>
</feature>
<protein>
    <submittedName>
        <fullName evidence="2">Uncharacterized protein</fullName>
    </submittedName>
</protein>
<proteinExistence type="predicted"/>
<feature type="region of interest" description="Disordered" evidence="1">
    <location>
        <begin position="1"/>
        <end position="23"/>
    </location>
</feature>
<accession>A0A835RC18</accession>
<gene>
    <name evidence="2" type="ORF">HPP92_009713</name>
</gene>
<evidence type="ECO:0000313" key="2">
    <source>
        <dbReference type="EMBL" id="KAG0487618.1"/>
    </source>
</evidence>
<name>A0A835RC18_VANPL</name>